<dbReference type="HOGENOM" id="CLU_1832940_0_0_11"/>
<accession>A0A0H3MQK6</accession>
<reference evidence="1 2" key="1">
    <citation type="journal article" date="2009" name="Nat. Genet.">
        <title>Comparative genomic and phylogeographic analysis of Mycobacterium leprae.</title>
        <authorList>
            <person name="Monot M."/>
            <person name="Honore N."/>
            <person name="Garnier T."/>
            <person name="Zidane N."/>
            <person name="Sherafi D."/>
            <person name="Paniz-Mondolfi A."/>
            <person name="Matsuoka M."/>
            <person name="Taylor G.M."/>
            <person name="Donoghue H.D."/>
            <person name="Bouwman A."/>
            <person name="Mays S."/>
            <person name="Watson C."/>
            <person name="Lockwood D."/>
            <person name="Khamispour A."/>
            <person name="Dowlati Y."/>
            <person name="Jianping S."/>
            <person name="Rea T.H."/>
            <person name="Vera-Cabrera L."/>
            <person name="Stefani M.M."/>
            <person name="Banu S."/>
            <person name="Macdonald M."/>
            <person name="Sapkota B.R."/>
            <person name="Spencer J.S."/>
            <person name="Thomas J."/>
            <person name="Harshman K."/>
            <person name="Singh P."/>
            <person name="Busso P."/>
            <person name="Gattiker A."/>
            <person name="Rougemont J."/>
            <person name="Brennan P.J."/>
            <person name="Cole S.T."/>
        </authorList>
    </citation>
    <scope>NUCLEOTIDE SEQUENCE [LARGE SCALE GENOMIC DNA]</scope>
    <source>
        <strain evidence="2">Br4923</strain>
    </source>
</reference>
<dbReference type="Proteomes" id="UP000006900">
    <property type="component" value="Chromosome"/>
</dbReference>
<gene>
    <name evidence="1" type="ordered locus">MLBr01011</name>
</gene>
<organism evidence="1 2">
    <name type="scientific">Mycobacterium leprae (strain Br4923)</name>
    <dbReference type="NCBI Taxonomy" id="561304"/>
    <lineage>
        <taxon>Bacteria</taxon>
        <taxon>Bacillati</taxon>
        <taxon>Actinomycetota</taxon>
        <taxon>Actinomycetes</taxon>
        <taxon>Mycobacteriales</taxon>
        <taxon>Mycobacteriaceae</taxon>
        <taxon>Mycobacterium</taxon>
    </lineage>
</organism>
<dbReference type="EMBL" id="FM211192">
    <property type="protein sequence ID" value="CAR71106.1"/>
    <property type="molecule type" value="Genomic_DNA"/>
</dbReference>
<name>A0A0H3MQK6_MYCLB</name>
<dbReference type="AlphaFoldDB" id="A0A0H3MQK6"/>
<evidence type="ECO:0000313" key="2">
    <source>
        <dbReference type="Proteomes" id="UP000006900"/>
    </source>
</evidence>
<dbReference type="KEGG" id="mlb:MLBr01011"/>
<proteinExistence type="predicted"/>
<evidence type="ECO:0000313" key="1">
    <source>
        <dbReference type="EMBL" id="CAR71106.1"/>
    </source>
</evidence>
<sequence length="140" mass="14580">MCAPAAARCVHRTMPSTTCSARTHHLGDHQTNPMTADPLTHGAPLVPLTSPSHANKGNPLAVIPVLASQPIGMLPWAGAVPSESAEPTCDSTAPPPANSGNHLVGTRILYGNPTWIYGNPTWIEVELVDLPQVGGRSIIG</sequence>
<protein>
    <submittedName>
        <fullName evidence="1">Uncharacterized protein</fullName>
    </submittedName>
</protein>